<organism evidence="1 2">
    <name type="scientific">Paraburkholderia ultramafica</name>
    <dbReference type="NCBI Taxonomy" id="1544867"/>
    <lineage>
        <taxon>Bacteria</taxon>
        <taxon>Pseudomonadati</taxon>
        <taxon>Pseudomonadota</taxon>
        <taxon>Betaproteobacteria</taxon>
        <taxon>Burkholderiales</taxon>
        <taxon>Burkholderiaceae</taxon>
        <taxon>Paraburkholderia</taxon>
    </lineage>
</organism>
<keyword evidence="2" id="KW-1185">Reference proteome</keyword>
<protein>
    <recommendedName>
        <fullName evidence="3">AMP-binding enzyme C-terminal domain-containing protein</fullName>
    </recommendedName>
</protein>
<dbReference type="AlphaFoldDB" id="A0A6S7B6E4"/>
<reference evidence="1 2" key="1">
    <citation type="submission" date="2020-04" db="EMBL/GenBank/DDBJ databases">
        <authorList>
            <person name="De Canck E."/>
        </authorList>
    </citation>
    <scope>NUCLEOTIDE SEQUENCE [LARGE SCALE GENOMIC DNA]</scope>
    <source>
        <strain evidence="1 2">LMG 28614</strain>
    </source>
</reference>
<proteinExistence type="predicted"/>
<evidence type="ECO:0000313" key="2">
    <source>
        <dbReference type="Proteomes" id="UP000494365"/>
    </source>
</evidence>
<evidence type="ECO:0000313" key="1">
    <source>
        <dbReference type="EMBL" id="CAB3789610.1"/>
    </source>
</evidence>
<dbReference type="EMBL" id="CADIKK010000012">
    <property type="protein sequence ID" value="CAB3789610.1"/>
    <property type="molecule type" value="Genomic_DNA"/>
</dbReference>
<sequence length="54" mass="6200">MTVSSSTRRLKASCVVTWVEVVPEIPKTASGKPLERYLVDMFEERRERVFTGQV</sequence>
<dbReference type="SUPFAM" id="SSF56801">
    <property type="entry name" value="Acetyl-CoA synthetase-like"/>
    <property type="match status" value="1"/>
</dbReference>
<name>A0A6S7B6E4_9BURK</name>
<evidence type="ECO:0008006" key="3">
    <source>
        <dbReference type="Google" id="ProtNLM"/>
    </source>
</evidence>
<dbReference type="Proteomes" id="UP000494365">
    <property type="component" value="Unassembled WGS sequence"/>
</dbReference>
<gene>
    <name evidence="1" type="ORF">LMG28614_02941</name>
</gene>
<accession>A0A6S7B6E4</accession>